<keyword evidence="8 13" id="KW-0067">ATP-binding</keyword>
<dbReference type="AlphaFoldDB" id="A0A445BZ11"/>
<feature type="domain" description="Apple" evidence="18">
    <location>
        <begin position="341"/>
        <end position="418"/>
    </location>
</feature>
<dbReference type="GO" id="GO:0048544">
    <property type="term" value="P:recognition of pollen"/>
    <property type="evidence" value="ECO:0007669"/>
    <property type="project" value="InterPro"/>
</dbReference>
<evidence type="ECO:0000256" key="2">
    <source>
        <dbReference type="ARBA" id="ARBA00022475"/>
    </source>
</evidence>
<dbReference type="Gene3D" id="2.90.10.10">
    <property type="entry name" value="Bulb-type lectin domain"/>
    <property type="match status" value="1"/>
</dbReference>
<dbReference type="GO" id="GO:0005886">
    <property type="term" value="C:plasma membrane"/>
    <property type="evidence" value="ECO:0007669"/>
    <property type="project" value="UniProtKB-SubCell"/>
</dbReference>
<evidence type="ECO:0000256" key="15">
    <source>
        <dbReference type="SAM" id="SignalP"/>
    </source>
</evidence>
<evidence type="ECO:0000259" key="16">
    <source>
        <dbReference type="PROSITE" id="PS50011"/>
    </source>
</evidence>
<dbReference type="Pfam" id="PF08276">
    <property type="entry name" value="PAN_2"/>
    <property type="match status" value="1"/>
</dbReference>
<keyword evidence="14" id="KW-1133">Transmembrane helix</keyword>
<organism evidence="19 20">
    <name type="scientific">Arachis hypogaea</name>
    <name type="common">Peanut</name>
    <dbReference type="NCBI Taxonomy" id="3818"/>
    <lineage>
        <taxon>Eukaryota</taxon>
        <taxon>Viridiplantae</taxon>
        <taxon>Streptophyta</taxon>
        <taxon>Embryophyta</taxon>
        <taxon>Tracheophyta</taxon>
        <taxon>Spermatophyta</taxon>
        <taxon>Magnoliopsida</taxon>
        <taxon>eudicotyledons</taxon>
        <taxon>Gunneridae</taxon>
        <taxon>Pentapetalae</taxon>
        <taxon>rosids</taxon>
        <taxon>fabids</taxon>
        <taxon>Fabales</taxon>
        <taxon>Fabaceae</taxon>
        <taxon>Papilionoideae</taxon>
        <taxon>50 kb inversion clade</taxon>
        <taxon>dalbergioids sensu lato</taxon>
        <taxon>Dalbergieae</taxon>
        <taxon>Pterocarpus clade</taxon>
        <taxon>Arachis</taxon>
    </lineage>
</organism>
<dbReference type="Pfam" id="PF00954">
    <property type="entry name" value="S_locus_glycop"/>
    <property type="match status" value="1"/>
</dbReference>
<sequence>MQNQKVLCFWSVLFSFILRNSTSLDNITPVQSITDGQTLISNGGTFELGFYSPGNSNGRYLGIWYHNIFPKVVVWVANREKPLNNTSGVLKVTGEGLVVLISGSTNSSVVWSSNMSSKVEDKLNPVAQLLESGNLVVKDDHNGDHFLWQSFDYPCDTIVPGMKVGWDLVTGLERTMSSSKSTDDPGRGDYTVRIDLRGDPQIVLMNGNATRIRVGPWNGIMFSGATLYLRYDQFSSQFVFNEKEVFVRFRPNTSKYIRGVVYPWGGVQVLHWSIQTRGWETLISIPEAECDKYATCGANSICSTTPTPVCSCLEGFAPKYPAKWKESDWPDGCVRITPLSCSRDGFKKVTGIVLPDTSASWYNRTMNLLECKEFCLKNCSCTAYSDLDIRDGGSGCLIWFHDLVDIRQGSQDFYIRIDDKQNNDSSKRKLAVIIVGSILFITIIILGLKSFGRQRDHKKEKENMDLPTFDLSTIVCATDQFSSSNELGKGGYGPVYKGVLANGTEIAVKRLSKNSDQGLQEFKTEVQLIAKLQHRNLVKLLGCCIQQEEKLLIYELMPNRNDARRKLLDWAKRFHIIRGTARGLVYLHQDSRLRVIHRDLKTSNILLDKDMNAKISDFGLARTFACDQIEDKTKRVVGTHGYISPEYAVRGSFSMKSDVFAFGVIVLEVVSGRKTREFCVPNRSLNLLGFAWELWNEERTLELVDESLCDSVNQAEASRCIQIGLLCVQERPEHRPNMSSVVHMLDDDKPLPRPRLPAFYSHQQHSTLIDGEDGEEAHSANEVTISLLGARLRLVEAFANKNREFFNDNDLDLLGHAWRLWCEERPLELIDESLTDSVVATESEVLSIELLCVQERPENRPDMSAIVLMLNGEKPLPRPRDLLFIHISLAFHKGIVQ</sequence>
<keyword evidence="2" id="KW-1003">Cell membrane</keyword>
<dbReference type="CDD" id="cd00028">
    <property type="entry name" value="B_lectin"/>
    <property type="match status" value="1"/>
</dbReference>
<reference evidence="19 20" key="1">
    <citation type="submission" date="2019-01" db="EMBL/GenBank/DDBJ databases">
        <title>Sequencing of cultivated peanut Arachis hypogaea provides insights into genome evolution and oil improvement.</title>
        <authorList>
            <person name="Chen X."/>
        </authorList>
    </citation>
    <scope>NUCLEOTIDE SEQUENCE [LARGE SCALE GENOMIC DNA]</scope>
    <source>
        <strain evidence="20">cv. Fuhuasheng</strain>
        <tissue evidence="19">Leaves</tissue>
    </source>
</reference>
<evidence type="ECO:0000256" key="1">
    <source>
        <dbReference type="ARBA" id="ARBA00004251"/>
    </source>
</evidence>
<dbReference type="InterPro" id="IPR011009">
    <property type="entry name" value="Kinase-like_dom_sf"/>
</dbReference>
<evidence type="ECO:0000259" key="17">
    <source>
        <dbReference type="PROSITE" id="PS50927"/>
    </source>
</evidence>
<dbReference type="SUPFAM" id="SSF56112">
    <property type="entry name" value="Protein kinase-like (PK-like)"/>
    <property type="match status" value="1"/>
</dbReference>
<dbReference type="Pfam" id="PF01453">
    <property type="entry name" value="B_lectin"/>
    <property type="match status" value="1"/>
</dbReference>
<evidence type="ECO:0000256" key="14">
    <source>
        <dbReference type="SAM" id="Phobius"/>
    </source>
</evidence>
<dbReference type="InterPro" id="IPR001245">
    <property type="entry name" value="Ser-Thr/Tyr_kinase_cat_dom"/>
</dbReference>
<evidence type="ECO:0000256" key="9">
    <source>
        <dbReference type="ARBA" id="ARBA00023157"/>
    </source>
</evidence>
<evidence type="ECO:0000256" key="7">
    <source>
        <dbReference type="ARBA" id="ARBA00022777"/>
    </source>
</evidence>
<dbReference type="SUPFAM" id="SSF51110">
    <property type="entry name" value="alpha-D-mannose-specific plant lectins"/>
    <property type="match status" value="1"/>
</dbReference>
<evidence type="ECO:0000256" key="6">
    <source>
        <dbReference type="ARBA" id="ARBA00022741"/>
    </source>
</evidence>
<dbReference type="STRING" id="3818.A0A445BZ11"/>
<keyword evidence="7 13" id="KW-0418">Kinase</keyword>
<keyword evidence="20" id="KW-1185">Reference proteome</keyword>
<dbReference type="InterPro" id="IPR024171">
    <property type="entry name" value="SRK-like_kinase"/>
</dbReference>
<dbReference type="SMART" id="SM00473">
    <property type="entry name" value="PAN_AP"/>
    <property type="match status" value="1"/>
</dbReference>
<dbReference type="PIRSF" id="PIRSF000641">
    <property type="entry name" value="SRK"/>
    <property type="match status" value="1"/>
</dbReference>
<dbReference type="InterPro" id="IPR000719">
    <property type="entry name" value="Prot_kinase_dom"/>
</dbReference>
<dbReference type="PROSITE" id="PS50948">
    <property type="entry name" value="PAN"/>
    <property type="match status" value="1"/>
</dbReference>
<evidence type="ECO:0000256" key="3">
    <source>
        <dbReference type="ARBA" id="ARBA00022527"/>
    </source>
</evidence>
<dbReference type="Gene3D" id="1.10.510.10">
    <property type="entry name" value="Transferase(Phosphotransferase) domain 1"/>
    <property type="match status" value="1"/>
</dbReference>
<dbReference type="SMART" id="SM00108">
    <property type="entry name" value="B_lectin"/>
    <property type="match status" value="1"/>
</dbReference>
<dbReference type="InterPro" id="IPR036426">
    <property type="entry name" value="Bulb-type_lectin_dom_sf"/>
</dbReference>
<dbReference type="InterPro" id="IPR000858">
    <property type="entry name" value="S_locus_glycoprot_dom"/>
</dbReference>
<keyword evidence="5 15" id="KW-0732">Signal</keyword>
<dbReference type="CDD" id="cd01098">
    <property type="entry name" value="PAN_AP_plant"/>
    <property type="match status" value="1"/>
</dbReference>
<proteinExistence type="inferred from homology"/>
<dbReference type="InterPro" id="IPR001480">
    <property type="entry name" value="Bulb-type_lectin_dom"/>
</dbReference>
<dbReference type="FunFam" id="3.30.200.20:FF:000195">
    <property type="entry name" value="G-type lectin S-receptor-like serine/threonine-protein kinase"/>
    <property type="match status" value="1"/>
</dbReference>
<dbReference type="PROSITE" id="PS50011">
    <property type="entry name" value="PROTEIN_KINASE_DOM"/>
    <property type="match status" value="1"/>
</dbReference>
<keyword evidence="4 13" id="KW-0808">Transferase</keyword>
<feature type="signal peptide" evidence="15">
    <location>
        <begin position="1"/>
        <end position="23"/>
    </location>
</feature>
<dbReference type="PROSITE" id="PS00108">
    <property type="entry name" value="PROTEIN_KINASE_ST"/>
    <property type="match status" value="1"/>
</dbReference>
<dbReference type="EC" id="2.7.11.1" evidence="13"/>
<evidence type="ECO:0000259" key="18">
    <source>
        <dbReference type="PROSITE" id="PS50948"/>
    </source>
</evidence>
<dbReference type="EMBL" id="SDMP01000008">
    <property type="protein sequence ID" value="RYR43736.1"/>
    <property type="molecule type" value="Genomic_DNA"/>
</dbReference>
<feature type="transmembrane region" description="Helical" evidence="14">
    <location>
        <begin position="430"/>
        <end position="451"/>
    </location>
</feature>
<dbReference type="Pfam" id="PF07714">
    <property type="entry name" value="PK_Tyr_Ser-Thr"/>
    <property type="match status" value="1"/>
</dbReference>
<evidence type="ECO:0000256" key="12">
    <source>
        <dbReference type="ARBA" id="ARBA00048679"/>
    </source>
</evidence>
<evidence type="ECO:0000313" key="19">
    <source>
        <dbReference type="EMBL" id="RYR43736.1"/>
    </source>
</evidence>
<feature type="domain" description="Bulb-type lectin" evidence="17">
    <location>
        <begin position="24"/>
        <end position="150"/>
    </location>
</feature>
<keyword evidence="10" id="KW-0325">Glycoprotein</keyword>
<comment type="catalytic activity">
    <reaction evidence="11 13">
        <text>L-threonyl-[protein] + ATP = O-phospho-L-threonyl-[protein] + ADP + H(+)</text>
        <dbReference type="Rhea" id="RHEA:46608"/>
        <dbReference type="Rhea" id="RHEA-COMP:11060"/>
        <dbReference type="Rhea" id="RHEA-COMP:11605"/>
        <dbReference type="ChEBI" id="CHEBI:15378"/>
        <dbReference type="ChEBI" id="CHEBI:30013"/>
        <dbReference type="ChEBI" id="CHEBI:30616"/>
        <dbReference type="ChEBI" id="CHEBI:61977"/>
        <dbReference type="ChEBI" id="CHEBI:456216"/>
        <dbReference type="EC" id="2.7.11.1"/>
    </reaction>
</comment>
<dbReference type="InterPro" id="IPR008271">
    <property type="entry name" value="Ser/Thr_kinase_AS"/>
</dbReference>
<dbReference type="PANTHER" id="PTHR27002">
    <property type="entry name" value="RECEPTOR-LIKE SERINE/THREONINE-PROTEIN KINASE SD1-8"/>
    <property type="match status" value="1"/>
</dbReference>
<keyword evidence="9" id="KW-1015">Disulfide bond</keyword>
<dbReference type="PROSITE" id="PS50927">
    <property type="entry name" value="BULB_LECTIN"/>
    <property type="match status" value="1"/>
</dbReference>
<keyword evidence="3 13" id="KW-0723">Serine/threonine-protein kinase</keyword>
<evidence type="ECO:0000313" key="20">
    <source>
        <dbReference type="Proteomes" id="UP000289738"/>
    </source>
</evidence>
<evidence type="ECO:0000256" key="10">
    <source>
        <dbReference type="ARBA" id="ARBA00023180"/>
    </source>
</evidence>
<evidence type="ECO:0000256" key="5">
    <source>
        <dbReference type="ARBA" id="ARBA00022729"/>
    </source>
</evidence>
<keyword evidence="6 13" id="KW-0547">Nucleotide-binding</keyword>
<dbReference type="InterPro" id="IPR003609">
    <property type="entry name" value="Pan_app"/>
</dbReference>
<name>A0A445BZ11_ARAHY</name>
<evidence type="ECO:0000256" key="13">
    <source>
        <dbReference type="PIRNR" id="PIRNR000641"/>
    </source>
</evidence>
<comment type="subcellular location">
    <subcellularLocation>
        <location evidence="1">Cell membrane</location>
        <topology evidence="1">Single-pass type I membrane protein</topology>
    </subcellularLocation>
</comment>
<feature type="domain" description="Protein kinase" evidence="16">
    <location>
        <begin position="481"/>
        <end position="756"/>
    </location>
</feature>
<dbReference type="PANTHER" id="PTHR27002:SF825">
    <property type="entry name" value="RECEPTOR-LIKE SERINE_THREONINE-PROTEIN KINASE"/>
    <property type="match status" value="1"/>
</dbReference>
<dbReference type="GO" id="GO:0106310">
    <property type="term" value="F:protein serine kinase activity"/>
    <property type="evidence" value="ECO:0007669"/>
    <property type="project" value="RHEA"/>
</dbReference>
<dbReference type="Gene3D" id="3.30.200.20">
    <property type="entry name" value="Phosphorylase Kinase, domain 1"/>
    <property type="match status" value="1"/>
</dbReference>
<feature type="chain" id="PRO_5019456666" description="Receptor-like serine/threonine-protein kinase" evidence="15">
    <location>
        <begin position="24"/>
        <end position="897"/>
    </location>
</feature>
<keyword evidence="14" id="KW-0472">Membrane</keyword>
<protein>
    <recommendedName>
        <fullName evidence="13">Receptor-like serine/threonine-protein kinase</fullName>
        <ecNumber evidence="13">2.7.11.1</ecNumber>
    </recommendedName>
</protein>
<comment type="caution">
    <text evidence="19">The sequence shown here is derived from an EMBL/GenBank/DDBJ whole genome shotgun (WGS) entry which is preliminary data.</text>
</comment>
<dbReference type="GO" id="GO:0004674">
    <property type="term" value="F:protein serine/threonine kinase activity"/>
    <property type="evidence" value="ECO:0007669"/>
    <property type="project" value="UniProtKB-KW"/>
</dbReference>
<accession>A0A445BZ11</accession>
<dbReference type="CDD" id="cd12087">
    <property type="entry name" value="TM_EGFR-like"/>
    <property type="match status" value="1"/>
</dbReference>
<dbReference type="Gene3D" id="3.50.4.10">
    <property type="entry name" value="Hepatocyte Growth Factor"/>
    <property type="match status" value="1"/>
</dbReference>
<keyword evidence="14" id="KW-0812">Transmembrane</keyword>
<evidence type="ECO:0000256" key="11">
    <source>
        <dbReference type="ARBA" id="ARBA00047899"/>
    </source>
</evidence>
<dbReference type="GO" id="GO:0005524">
    <property type="term" value="F:ATP binding"/>
    <property type="evidence" value="ECO:0007669"/>
    <property type="project" value="UniProtKB-KW"/>
</dbReference>
<evidence type="ECO:0000256" key="8">
    <source>
        <dbReference type="ARBA" id="ARBA00022840"/>
    </source>
</evidence>
<comment type="similarity">
    <text evidence="13">Belongs to the protein kinase superfamily. Ser/Thr protein kinase family.</text>
</comment>
<gene>
    <name evidence="19" type="ORF">Ahy_A08g040139</name>
</gene>
<dbReference type="FunFam" id="1.10.510.10:FF:000060">
    <property type="entry name" value="G-type lectin S-receptor-like serine/threonine-protein kinase"/>
    <property type="match status" value="1"/>
</dbReference>
<dbReference type="SMART" id="SM00220">
    <property type="entry name" value="S_TKc"/>
    <property type="match status" value="1"/>
</dbReference>
<dbReference type="FunFam" id="2.90.10.10:FF:000004">
    <property type="entry name" value="G-type lectin S-receptor-like serine/threonine-protein kinase"/>
    <property type="match status" value="1"/>
</dbReference>
<evidence type="ECO:0000256" key="4">
    <source>
        <dbReference type="ARBA" id="ARBA00022679"/>
    </source>
</evidence>
<comment type="catalytic activity">
    <reaction evidence="12 13">
        <text>L-seryl-[protein] + ATP = O-phospho-L-seryl-[protein] + ADP + H(+)</text>
        <dbReference type="Rhea" id="RHEA:17989"/>
        <dbReference type="Rhea" id="RHEA-COMP:9863"/>
        <dbReference type="Rhea" id="RHEA-COMP:11604"/>
        <dbReference type="ChEBI" id="CHEBI:15378"/>
        <dbReference type="ChEBI" id="CHEBI:29999"/>
        <dbReference type="ChEBI" id="CHEBI:30616"/>
        <dbReference type="ChEBI" id="CHEBI:83421"/>
        <dbReference type="ChEBI" id="CHEBI:456216"/>
        <dbReference type="EC" id="2.7.11.1"/>
    </reaction>
</comment>
<dbReference type="Proteomes" id="UP000289738">
    <property type="component" value="Chromosome A08"/>
</dbReference>
<dbReference type="CDD" id="cd14066">
    <property type="entry name" value="STKc_IRAK"/>
    <property type="match status" value="1"/>
</dbReference>